<dbReference type="GO" id="GO:0005737">
    <property type="term" value="C:cytoplasm"/>
    <property type="evidence" value="ECO:0007669"/>
    <property type="project" value="TreeGrafter"/>
</dbReference>
<dbReference type="GO" id="GO:0019748">
    <property type="term" value="P:secondary metabolic process"/>
    <property type="evidence" value="ECO:0007669"/>
    <property type="project" value="TreeGrafter"/>
</dbReference>
<evidence type="ECO:0000256" key="1">
    <source>
        <dbReference type="ARBA" id="ARBA00006484"/>
    </source>
</evidence>
<organism evidence="2 3">
    <name type="scientific">Passalora fulva</name>
    <name type="common">Tomato leaf mold</name>
    <name type="synonym">Cladosporium fulvum</name>
    <dbReference type="NCBI Taxonomy" id="5499"/>
    <lineage>
        <taxon>Eukaryota</taxon>
        <taxon>Fungi</taxon>
        <taxon>Dikarya</taxon>
        <taxon>Ascomycota</taxon>
        <taxon>Pezizomycotina</taxon>
        <taxon>Dothideomycetes</taxon>
        <taxon>Dothideomycetidae</taxon>
        <taxon>Mycosphaerellales</taxon>
        <taxon>Mycosphaerellaceae</taxon>
        <taxon>Fulvia</taxon>
    </lineage>
</organism>
<dbReference type="EMBL" id="CP090170">
    <property type="protein sequence ID" value="UJO20554.1"/>
    <property type="molecule type" value="Genomic_DNA"/>
</dbReference>
<sequence>MSSAKKVVFITGANTGLGLEAVKALLKSSVQYDIVLGSRKIENGHKAVKALKKDFPDTSSTLSVVQVDLESDESITNARDTISTQFGRLDILANNAGGNFDGEVQNGTISYREGWNKAWNLNVAGTMVITSEFHVRTDTPSFKAMNASPPAGWPKEKVLNPTAMYRSFKTGMNMAMLEWHLMLKNDGVKVFAVSPGFLATGLAGVGVEKLKSIGALDPAVGGEFVRGVVEGKRDQDVGKAIRRDSVQPW</sequence>
<dbReference type="InterPro" id="IPR051468">
    <property type="entry name" value="Fungal_SecMetab_SDRs"/>
</dbReference>
<name>A0A9Q8PDQ0_PASFU</name>
<comment type="similarity">
    <text evidence="1">Belongs to the short-chain dehydrogenases/reductases (SDR) family.</text>
</comment>
<dbReference type="SUPFAM" id="SSF51735">
    <property type="entry name" value="NAD(P)-binding Rossmann-fold domains"/>
    <property type="match status" value="1"/>
</dbReference>
<dbReference type="OrthoDB" id="1933717at2759"/>
<dbReference type="InterPro" id="IPR036291">
    <property type="entry name" value="NAD(P)-bd_dom_sf"/>
</dbReference>
<gene>
    <name evidence="2" type="ORF">CLAFUR5_10834</name>
</gene>
<dbReference type="GeneID" id="71990712"/>
<dbReference type="KEGG" id="ffu:CLAFUR5_10834"/>
<dbReference type="PRINTS" id="PR00081">
    <property type="entry name" value="GDHRDH"/>
</dbReference>
<accession>A0A9Q8PDQ0</accession>
<dbReference type="Gene3D" id="3.40.50.720">
    <property type="entry name" value="NAD(P)-binding Rossmann-like Domain"/>
    <property type="match status" value="1"/>
</dbReference>
<proteinExistence type="inferred from homology"/>
<reference evidence="2" key="1">
    <citation type="submission" date="2021-12" db="EMBL/GenBank/DDBJ databases">
        <authorList>
            <person name="Zaccaron A."/>
            <person name="Stergiopoulos I."/>
        </authorList>
    </citation>
    <scope>NUCLEOTIDE SEQUENCE</scope>
    <source>
        <strain evidence="2">Race5_Kim</strain>
    </source>
</reference>
<dbReference type="Proteomes" id="UP000756132">
    <property type="component" value="Chromosome 8"/>
</dbReference>
<protein>
    <submittedName>
        <fullName evidence="2">Short-chain dehydrogenase/reductase</fullName>
    </submittedName>
</protein>
<reference evidence="2" key="2">
    <citation type="journal article" date="2022" name="Microb. Genom.">
        <title>A chromosome-scale genome assembly of the tomato pathogen Cladosporium fulvum reveals a compartmentalized genome architecture and the presence of a dispensable chromosome.</title>
        <authorList>
            <person name="Zaccaron A.Z."/>
            <person name="Chen L.H."/>
            <person name="Samaras A."/>
            <person name="Stergiopoulos I."/>
        </authorList>
    </citation>
    <scope>NUCLEOTIDE SEQUENCE</scope>
    <source>
        <strain evidence="2">Race5_Kim</strain>
    </source>
</reference>
<dbReference type="Pfam" id="PF00106">
    <property type="entry name" value="adh_short"/>
    <property type="match status" value="1"/>
</dbReference>
<dbReference type="AlphaFoldDB" id="A0A9Q8PDQ0"/>
<dbReference type="PANTHER" id="PTHR43544">
    <property type="entry name" value="SHORT-CHAIN DEHYDROGENASE/REDUCTASE"/>
    <property type="match status" value="1"/>
</dbReference>
<dbReference type="RefSeq" id="XP_047764920.1">
    <property type="nucleotide sequence ID" value="XM_047909982.1"/>
</dbReference>
<dbReference type="InterPro" id="IPR002347">
    <property type="entry name" value="SDR_fam"/>
</dbReference>
<dbReference type="PANTHER" id="PTHR43544:SF32">
    <property type="entry name" value="CHAIN DEHYDROGENASE, PUTATIVE (AFU_ORTHOLOGUE AFUA_5G01530)-RELATED"/>
    <property type="match status" value="1"/>
</dbReference>
<keyword evidence="3" id="KW-1185">Reference proteome</keyword>
<evidence type="ECO:0000313" key="3">
    <source>
        <dbReference type="Proteomes" id="UP000756132"/>
    </source>
</evidence>
<evidence type="ECO:0000313" key="2">
    <source>
        <dbReference type="EMBL" id="UJO20554.1"/>
    </source>
</evidence>
<dbReference type="GO" id="GO:0016491">
    <property type="term" value="F:oxidoreductase activity"/>
    <property type="evidence" value="ECO:0007669"/>
    <property type="project" value="TreeGrafter"/>
</dbReference>